<keyword evidence="3" id="KW-1185">Reference proteome</keyword>
<sequence>MDVKPNDITINSHRMVNEFNENLNKLLPPLEQEVIRLHFGFNNEGVSHTMKAIAKKLSISEEEVHNILQKTLKMKELWKTPIPFEIKKQKEEKNINYFEKSDLQKQIISILDSLPTFEREVISKKYGLETGTEQSDAEIQNYFNITSDELEKMLQKVNRRITHNPFKI</sequence>
<dbReference type="Proteomes" id="UP000182737">
    <property type="component" value="Unassembled WGS sequence"/>
</dbReference>
<name>A0A1I3LPJ6_9SPIR</name>
<dbReference type="EMBL" id="FORI01000007">
    <property type="protein sequence ID" value="SFI86637.1"/>
    <property type="molecule type" value="Genomic_DNA"/>
</dbReference>
<dbReference type="Gene3D" id="1.10.10.10">
    <property type="entry name" value="Winged helix-like DNA-binding domain superfamily/Winged helix DNA-binding domain"/>
    <property type="match status" value="2"/>
</dbReference>
<dbReference type="GO" id="GO:0006352">
    <property type="term" value="P:DNA-templated transcription initiation"/>
    <property type="evidence" value="ECO:0007669"/>
    <property type="project" value="InterPro"/>
</dbReference>
<reference evidence="3" key="1">
    <citation type="submission" date="2016-10" db="EMBL/GenBank/DDBJ databases">
        <authorList>
            <person name="Varghese N."/>
            <person name="Submissions S."/>
        </authorList>
    </citation>
    <scope>NUCLEOTIDE SEQUENCE [LARGE SCALE GENOMIC DNA]</scope>
    <source>
        <strain evidence="3">XBD1002</strain>
    </source>
</reference>
<accession>A0A1I3LPJ6</accession>
<protein>
    <submittedName>
        <fullName evidence="2">Sigma-70, region 4</fullName>
    </submittedName>
</protein>
<dbReference type="InterPro" id="IPR013324">
    <property type="entry name" value="RNA_pol_sigma_r3/r4-like"/>
</dbReference>
<feature type="domain" description="RNA polymerase sigma-70 region 4" evidence="1">
    <location>
        <begin position="27"/>
        <end position="73"/>
    </location>
</feature>
<dbReference type="PANTHER" id="PTHR30603:SF47">
    <property type="entry name" value="RNA POLYMERASE SIGMA FACTOR SIGD, CHLOROPLASTIC"/>
    <property type="match status" value="1"/>
</dbReference>
<dbReference type="InterPro" id="IPR050239">
    <property type="entry name" value="Sigma-70_RNA_pol_init_factors"/>
</dbReference>
<dbReference type="InterPro" id="IPR036388">
    <property type="entry name" value="WH-like_DNA-bd_sf"/>
</dbReference>
<dbReference type="GO" id="GO:0003700">
    <property type="term" value="F:DNA-binding transcription factor activity"/>
    <property type="evidence" value="ECO:0007669"/>
    <property type="project" value="InterPro"/>
</dbReference>
<proteinExistence type="predicted"/>
<evidence type="ECO:0000313" key="2">
    <source>
        <dbReference type="EMBL" id="SFI86637.1"/>
    </source>
</evidence>
<dbReference type="Pfam" id="PF04545">
    <property type="entry name" value="Sigma70_r4"/>
    <property type="match status" value="1"/>
</dbReference>
<gene>
    <name evidence="2" type="ORF">SAMN04487775_107118</name>
</gene>
<dbReference type="SUPFAM" id="SSF88659">
    <property type="entry name" value="Sigma3 and sigma4 domains of RNA polymerase sigma factors"/>
    <property type="match status" value="2"/>
</dbReference>
<dbReference type="InterPro" id="IPR007630">
    <property type="entry name" value="RNA_pol_sigma70_r4"/>
</dbReference>
<dbReference type="RefSeq" id="WP_074932351.1">
    <property type="nucleotide sequence ID" value="NZ_FORI01000007.1"/>
</dbReference>
<dbReference type="AlphaFoldDB" id="A0A1I3LPJ6"/>
<evidence type="ECO:0000313" key="3">
    <source>
        <dbReference type="Proteomes" id="UP000182737"/>
    </source>
</evidence>
<dbReference type="PANTHER" id="PTHR30603">
    <property type="entry name" value="RNA POLYMERASE SIGMA FACTOR RPO"/>
    <property type="match status" value="1"/>
</dbReference>
<evidence type="ECO:0000259" key="1">
    <source>
        <dbReference type="Pfam" id="PF04545"/>
    </source>
</evidence>
<organism evidence="2 3">
    <name type="scientific">Treponema bryantii</name>
    <dbReference type="NCBI Taxonomy" id="163"/>
    <lineage>
        <taxon>Bacteria</taxon>
        <taxon>Pseudomonadati</taxon>
        <taxon>Spirochaetota</taxon>
        <taxon>Spirochaetia</taxon>
        <taxon>Spirochaetales</taxon>
        <taxon>Treponemataceae</taxon>
        <taxon>Treponema</taxon>
    </lineage>
</organism>